<protein>
    <submittedName>
        <fullName evidence="3">Toxin-antitoxin system YwqK family antitoxin</fullName>
    </submittedName>
</protein>
<feature type="signal peptide" evidence="2">
    <location>
        <begin position="1"/>
        <end position="22"/>
    </location>
</feature>
<evidence type="ECO:0000313" key="4">
    <source>
        <dbReference type="Proteomes" id="UP001139308"/>
    </source>
</evidence>
<evidence type="ECO:0000313" key="3">
    <source>
        <dbReference type="EMBL" id="MCG5076491.1"/>
    </source>
</evidence>
<accession>A0A9X1RUR1</accession>
<dbReference type="SUPFAM" id="SSF82185">
    <property type="entry name" value="Histone H3 K4-specific methyltransferase SET7/9 N-terminal domain"/>
    <property type="match status" value="2"/>
</dbReference>
<sequence length="364" mass="38862">MKQRKSIRLTLLPLAFASVLLSGCGDKVLDFRNAQLNNGKVYAGDSNTPFSGKVTNVPAGTILGSQQGYGKLLNTVNAARPSTTLGDMGMSSMCDAQARDGLLSGKAVCKTPQSDTTRIEANFTDGVLDGSFTVHDKTGNNTFVELSFKQGMPDGKMKIFSPATGKLAHTAMWNAGVINGEEEGFDETTGNRVLHATVVNGKYDGELTRYAPDGKQVIYKADFAQGQHEGDEETFDPQTGKMTGQAHYTNGKLDGVVRHWNADGSPLDEKTYENGVDVAAAKAASEAAAAAEAKLQREPQDIEACVSKRREEVTQRNGGFAPPAAEMTWRDECKRELDAAIADVKANVSPQPAPSQPTPTSVVQ</sequence>
<comment type="caution">
    <text evidence="3">The sequence shown here is derived from an EMBL/GenBank/DDBJ whole genome shotgun (WGS) entry which is preliminary data.</text>
</comment>
<dbReference type="Gene3D" id="2.20.110.10">
    <property type="entry name" value="Histone H3 K4-specific methyltransferase SET7/9 N-terminal domain"/>
    <property type="match status" value="1"/>
</dbReference>
<reference evidence="3" key="1">
    <citation type="submission" date="2022-01" db="EMBL/GenBank/DDBJ databases">
        <title>Genome sequence and assembly of Parabukholderia sp. RG36.</title>
        <authorList>
            <person name="Chhetri G."/>
        </authorList>
    </citation>
    <scope>NUCLEOTIDE SEQUENCE</scope>
    <source>
        <strain evidence="3">RG36</strain>
    </source>
</reference>
<dbReference type="Proteomes" id="UP001139308">
    <property type="component" value="Unassembled WGS sequence"/>
</dbReference>
<dbReference type="RefSeq" id="WP_238466408.1">
    <property type="nucleotide sequence ID" value="NZ_JAKLJA010000024.1"/>
</dbReference>
<keyword evidence="2" id="KW-0732">Signal</keyword>
<evidence type="ECO:0000256" key="2">
    <source>
        <dbReference type="SAM" id="SignalP"/>
    </source>
</evidence>
<feature type="chain" id="PRO_5040776870" evidence="2">
    <location>
        <begin position="23"/>
        <end position="364"/>
    </location>
</feature>
<gene>
    <name evidence="3" type="ORF">L5014_24490</name>
</gene>
<organism evidence="3 4">
    <name type="scientific">Paraburkholderia tagetis</name>
    <dbReference type="NCBI Taxonomy" id="2913261"/>
    <lineage>
        <taxon>Bacteria</taxon>
        <taxon>Pseudomonadati</taxon>
        <taxon>Pseudomonadota</taxon>
        <taxon>Betaproteobacteria</taxon>
        <taxon>Burkholderiales</taxon>
        <taxon>Burkholderiaceae</taxon>
        <taxon>Paraburkholderia</taxon>
    </lineage>
</organism>
<keyword evidence="4" id="KW-1185">Reference proteome</keyword>
<feature type="region of interest" description="Disordered" evidence="1">
    <location>
        <begin position="345"/>
        <end position="364"/>
    </location>
</feature>
<dbReference type="EMBL" id="JAKLJA010000024">
    <property type="protein sequence ID" value="MCG5076491.1"/>
    <property type="molecule type" value="Genomic_DNA"/>
</dbReference>
<evidence type="ECO:0000256" key="1">
    <source>
        <dbReference type="SAM" id="MobiDB-lite"/>
    </source>
</evidence>
<proteinExistence type="predicted"/>
<name>A0A9X1RUR1_9BURK</name>
<dbReference type="AlphaFoldDB" id="A0A9X1RUR1"/>
<dbReference type="PROSITE" id="PS51257">
    <property type="entry name" value="PROKAR_LIPOPROTEIN"/>
    <property type="match status" value="1"/>
</dbReference>